<feature type="compositionally biased region" description="Basic and acidic residues" evidence="1">
    <location>
        <begin position="82"/>
        <end position="91"/>
    </location>
</feature>
<reference evidence="2" key="1">
    <citation type="journal article" date="2023" name="Science">
        <title>Genome structures resolve the early diversification of teleost fishes.</title>
        <authorList>
            <person name="Parey E."/>
            <person name="Louis A."/>
            <person name="Montfort J."/>
            <person name="Bouchez O."/>
            <person name="Roques C."/>
            <person name="Iampietro C."/>
            <person name="Lluch J."/>
            <person name="Castinel A."/>
            <person name="Donnadieu C."/>
            <person name="Desvignes T."/>
            <person name="Floi Bucao C."/>
            <person name="Jouanno E."/>
            <person name="Wen M."/>
            <person name="Mejri S."/>
            <person name="Dirks R."/>
            <person name="Jansen H."/>
            <person name="Henkel C."/>
            <person name="Chen W.J."/>
            <person name="Zahm M."/>
            <person name="Cabau C."/>
            <person name="Klopp C."/>
            <person name="Thompson A.W."/>
            <person name="Robinson-Rechavi M."/>
            <person name="Braasch I."/>
            <person name="Lecointre G."/>
            <person name="Bobe J."/>
            <person name="Postlethwait J.H."/>
            <person name="Berthelot C."/>
            <person name="Roest Crollius H."/>
            <person name="Guiguen Y."/>
        </authorList>
    </citation>
    <scope>NUCLEOTIDE SEQUENCE</scope>
    <source>
        <strain evidence="2">WJC10195</strain>
    </source>
</reference>
<protein>
    <submittedName>
        <fullName evidence="2">Uncharacterized protein</fullName>
    </submittedName>
</protein>
<evidence type="ECO:0000313" key="2">
    <source>
        <dbReference type="EMBL" id="KAJ8334002.1"/>
    </source>
</evidence>
<comment type="caution">
    <text evidence="2">The sequence shown here is derived from an EMBL/GenBank/DDBJ whole genome shotgun (WGS) entry which is preliminary data.</text>
</comment>
<name>A0A9Q1E861_SYNKA</name>
<organism evidence="2 3">
    <name type="scientific">Synaphobranchus kaupii</name>
    <name type="common">Kaup's arrowtooth eel</name>
    <dbReference type="NCBI Taxonomy" id="118154"/>
    <lineage>
        <taxon>Eukaryota</taxon>
        <taxon>Metazoa</taxon>
        <taxon>Chordata</taxon>
        <taxon>Craniata</taxon>
        <taxon>Vertebrata</taxon>
        <taxon>Euteleostomi</taxon>
        <taxon>Actinopterygii</taxon>
        <taxon>Neopterygii</taxon>
        <taxon>Teleostei</taxon>
        <taxon>Anguilliformes</taxon>
        <taxon>Synaphobranchidae</taxon>
        <taxon>Synaphobranchus</taxon>
    </lineage>
</organism>
<feature type="region of interest" description="Disordered" evidence="1">
    <location>
        <begin position="49"/>
        <end position="91"/>
    </location>
</feature>
<gene>
    <name evidence="2" type="ORF">SKAU_G00413210</name>
</gene>
<evidence type="ECO:0000256" key="1">
    <source>
        <dbReference type="SAM" id="MobiDB-lite"/>
    </source>
</evidence>
<keyword evidence="3" id="KW-1185">Reference proteome</keyword>
<evidence type="ECO:0000313" key="3">
    <source>
        <dbReference type="Proteomes" id="UP001152622"/>
    </source>
</evidence>
<sequence length="91" mass="10518">MAGRQSRTARYLFSFGEEKRNHTIHFYGHRTCCDLHEVRVRPQNGPLVPFFAREGKGEATHSSSSLEGEREGESRVKRRRSVERSLDPCLE</sequence>
<proteinExistence type="predicted"/>
<dbReference type="AlphaFoldDB" id="A0A9Q1E861"/>
<accession>A0A9Q1E861</accession>
<dbReference type="EMBL" id="JAINUF010000022">
    <property type="protein sequence ID" value="KAJ8334002.1"/>
    <property type="molecule type" value="Genomic_DNA"/>
</dbReference>
<dbReference type="Proteomes" id="UP001152622">
    <property type="component" value="Chromosome 22"/>
</dbReference>